<evidence type="ECO:0000313" key="2">
    <source>
        <dbReference type="EMBL" id="PRY52316.1"/>
    </source>
</evidence>
<sequence length="52" mass="5616">MTHNLFFTMLSAFPNALGSGKSSIAFWKAARAPPGAPGPHSPYERNNNVLML</sequence>
<dbReference type="EMBL" id="PVTH01000006">
    <property type="protein sequence ID" value="PRY52316.1"/>
    <property type="molecule type" value="Genomic_DNA"/>
</dbReference>
<organism evidence="2 3">
    <name type="scientific">Arcticibacter pallidicorallinus</name>
    <dbReference type="NCBI Taxonomy" id="1259464"/>
    <lineage>
        <taxon>Bacteria</taxon>
        <taxon>Pseudomonadati</taxon>
        <taxon>Bacteroidota</taxon>
        <taxon>Sphingobacteriia</taxon>
        <taxon>Sphingobacteriales</taxon>
        <taxon>Sphingobacteriaceae</taxon>
        <taxon>Arcticibacter</taxon>
    </lineage>
</organism>
<gene>
    <name evidence="2" type="ORF">B0I27_10675</name>
</gene>
<evidence type="ECO:0000256" key="1">
    <source>
        <dbReference type="SAM" id="MobiDB-lite"/>
    </source>
</evidence>
<protein>
    <submittedName>
        <fullName evidence="2">Uncharacterized protein</fullName>
    </submittedName>
</protein>
<accession>A0A2T0U329</accession>
<proteinExistence type="predicted"/>
<dbReference type="Proteomes" id="UP000238034">
    <property type="component" value="Unassembled WGS sequence"/>
</dbReference>
<keyword evidence="3" id="KW-1185">Reference proteome</keyword>
<comment type="caution">
    <text evidence="2">The sequence shown here is derived from an EMBL/GenBank/DDBJ whole genome shotgun (WGS) entry which is preliminary data.</text>
</comment>
<reference evidence="2 3" key="1">
    <citation type="submission" date="2018-03" db="EMBL/GenBank/DDBJ databases">
        <title>Genomic Encyclopedia of Type Strains, Phase III (KMG-III): the genomes of soil and plant-associated and newly described type strains.</title>
        <authorList>
            <person name="Whitman W."/>
        </authorList>
    </citation>
    <scope>NUCLEOTIDE SEQUENCE [LARGE SCALE GENOMIC DNA]</scope>
    <source>
        <strain evidence="2 3">CGMCC 1.9313</strain>
    </source>
</reference>
<dbReference type="AlphaFoldDB" id="A0A2T0U329"/>
<evidence type="ECO:0000313" key="3">
    <source>
        <dbReference type="Proteomes" id="UP000238034"/>
    </source>
</evidence>
<name>A0A2T0U329_9SPHI</name>
<feature type="region of interest" description="Disordered" evidence="1">
    <location>
        <begin position="32"/>
        <end position="52"/>
    </location>
</feature>